<proteinExistence type="predicted"/>
<reference evidence="1 2" key="2">
    <citation type="journal article" date="2022" name="Mol. Ecol. Resour.">
        <title>The genomes of chicory, endive, great burdock and yacon provide insights into Asteraceae paleo-polyploidization history and plant inulin production.</title>
        <authorList>
            <person name="Fan W."/>
            <person name="Wang S."/>
            <person name="Wang H."/>
            <person name="Wang A."/>
            <person name="Jiang F."/>
            <person name="Liu H."/>
            <person name="Zhao H."/>
            <person name="Xu D."/>
            <person name="Zhang Y."/>
        </authorList>
    </citation>
    <scope>NUCLEOTIDE SEQUENCE [LARGE SCALE GENOMIC DNA]</scope>
    <source>
        <strain evidence="2">cv. Punajuju</strain>
        <tissue evidence="1">Leaves</tissue>
    </source>
</reference>
<organism evidence="1 2">
    <name type="scientific">Cichorium intybus</name>
    <name type="common">Chicory</name>
    <dbReference type="NCBI Taxonomy" id="13427"/>
    <lineage>
        <taxon>Eukaryota</taxon>
        <taxon>Viridiplantae</taxon>
        <taxon>Streptophyta</taxon>
        <taxon>Embryophyta</taxon>
        <taxon>Tracheophyta</taxon>
        <taxon>Spermatophyta</taxon>
        <taxon>Magnoliopsida</taxon>
        <taxon>eudicotyledons</taxon>
        <taxon>Gunneridae</taxon>
        <taxon>Pentapetalae</taxon>
        <taxon>asterids</taxon>
        <taxon>campanulids</taxon>
        <taxon>Asterales</taxon>
        <taxon>Asteraceae</taxon>
        <taxon>Cichorioideae</taxon>
        <taxon>Cichorieae</taxon>
        <taxon>Cichoriinae</taxon>
        <taxon>Cichorium</taxon>
    </lineage>
</organism>
<dbReference type="Proteomes" id="UP001055811">
    <property type="component" value="Linkage Group LG02"/>
</dbReference>
<name>A0ACB9G7A6_CICIN</name>
<comment type="caution">
    <text evidence="1">The sequence shown here is derived from an EMBL/GenBank/DDBJ whole genome shotgun (WGS) entry which is preliminary data.</text>
</comment>
<evidence type="ECO:0000313" key="1">
    <source>
        <dbReference type="EMBL" id="KAI3779091.1"/>
    </source>
</evidence>
<accession>A0ACB9G7A6</accession>
<keyword evidence="2" id="KW-1185">Reference proteome</keyword>
<gene>
    <name evidence="1" type="ORF">L2E82_08576</name>
</gene>
<evidence type="ECO:0000313" key="2">
    <source>
        <dbReference type="Proteomes" id="UP001055811"/>
    </source>
</evidence>
<sequence length="184" mass="20452">MSMEQSLSQSPVQSIKDSILAKPTTSTNCLTKTVSLASMVPKQKSSTSSTPLDNGTSSKQTTVALRKPNLIMGKLVEAKNFHDGSLIEGFMKFLAVGKALSYQMKVQKRKWVRSLHEKNRASLLGIQETFLTQVDVAKIKLCGEIFILSLLALQHEAIREVASNFKCVMINMYVLHDRVVKRPL</sequence>
<dbReference type="EMBL" id="CM042010">
    <property type="protein sequence ID" value="KAI3779091.1"/>
    <property type="molecule type" value="Genomic_DNA"/>
</dbReference>
<reference evidence="2" key="1">
    <citation type="journal article" date="2022" name="Mol. Ecol. Resour.">
        <title>The genomes of chicory, endive, great burdock and yacon provide insights into Asteraceae palaeo-polyploidization history and plant inulin production.</title>
        <authorList>
            <person name="Fan W."/>
            <person name="Wang S."/>
            <person name="Wang H."/>
            <person name="Wang A."/>
            <person name="Jiang F."/>
            <person name="Liu H."/>
            <person name="Zhao H."/>
            <person name="Xu D."/>
            <person name="Zhang Y."/>
        </authorList>
    </citation>
    <scope>NUCLEOTIDE SEQUENCE [LARGE SCALE GENOMIC DNA]</scope>
    <source>
        <strain evidence="2">cv. Punajuju</strain>
    </source>
</reference>
<protein>
    <submittedName>
        <fullName evidence="1">Uncharacterized protein</fullName>
    </submittedName>
</protein>